<feature type="compositionally biased region" description="Basic and acidic residues" evidence="1">
    <location>
        <begin position="133"/>
        <end position="149"/>
    </location>
</feature>
<organism evidence="2">
    <name type="scientific">Tetraselmis sp. GSL018</name>
    <dbReference type="NCBI Taxonomy" id="582737"/>
    <lineage>
        <taxon>Eukaryota</taxon>
        <taxon>Viridiplantae</taxon>
        <taxon>Chlorophyta</taxon>
        <taxon>core chlorophytes</taxon>
        <taxon>Chlorodendrophyceae</taxon>
        <taxon>Chlorodendrales</taxon>
        <taxon>Chlorodendraceae</taxon>
        <taxon>Tetraselmis</taxon>
    </lineage>
</organism>
<sequence length="311" mass="33758">MWRSIALHAGIREPMRGSPSPRSCGDFKAACIDDDAVVIQDCDEEGGAQKLEDRHAEQSRPSLQSPDGRGKGDAAREEKSMDAQGKPDIRALDAREGPGSPSAKGDCGTDGRDAVDRSAVHGLGNVSCQASAKGRELESSGYRDLREDPPPPGSENRICLRSQAHGQLLPYAVPLQEEPRWNGRGKQSIWGPAAAFGRMKWSFGSKGTRHSGFWRSAAKEQKALHRQPPRIARCHSRTRDTVLSPQERLLVKPASGRLKAATGSSFQGAMLSTASQDSFLEVRSRSVNLLDPHYSCARLNLPKGTLMADVR</sequence>
<evidence type="ECO:0000256" key="1">
    <source>
        <dbReference type="SAM" id="MobiDB-lite"/>
    </source>
</evidence>
<reference evidence="2" key="1">
    <citation type="submission" date="2014-05" db="EMBL/GenBank/DDBJ databases">
        <title>The transcriptome of the halophilic microalga Tetraselmis sp. GSL018 isolated from the Great Salt Lake, Utah.</title>
        <authorList>
            <person name="Jinkerson R.E."/>
            <person name="D'Adamo S."/>
            <person name="Posewitz M.C."/>
        </authorList>
    </citation>
    <scope>NUCLEOTIDE SEQUENCE</scope>
    <source>
        <strain evidence="2">GSL018</strain>
    </source>
</reference>
<proteinExistence type="predicted"/>
<gene>
    <name evidence="2" type="ORF">TSPGSL018_8938</name>
</gene>
<protein>
    <submittedName>
        <fullName evidence="2">Uncharacterized protein</fullName>
    </submittedName>
</protein>
<feature type="compositionally biased region" description="Basic and acidic residues" evidence="1">
    <location>
        <begin position="68"/>
        <end position="96"/>
    </location>
</feature>
<feature type="compositionally biased region" description="Basic and acidic residues" evidence="1">
    <location>
        <begin position="107"/>
        <end position="119"/>
    </location>
</feature>
<accession>A0A061SDP4</accession>
<feature type="region of interest" description="Disordered" evidence="1">
    <location>
        <begin position="1"/>
        <end position="27"/>
    </location>
</feature>
<name>A0A061SDP4_9CHLO</name>
<dbReference type="AlphaFoldDB" id="A0A061SDP4"/>
<evidence type="ECO:0000313" key="2">
    <source>
        <dbReference type="EMBL" id="JAC80985.1"/>
    </source>
</evidence>
<feature type="region of interest" description="Disordered" evidence="1">
    <location>
        <begin position="43"/>
        <end position="156"/>
    </location>
</feature>
<dbReference type="EMBL" id="GBEZ01004214">
    <property type="protein sequence ID" value="JAC80985.1"/>
    <property type="molecule type" value="Transcribed_RNA"/>
</dbReference>